<sequence>MARFPYSSLGGIESRLVRVLVLDPATSTHAPIKCRLVTVPHSALPRYEAVSYTWDNQKRTQAIHCDGARLPVTPNVESAMRHLRRSYFPRRLWIDSVCIDQDNPAEKIAQLPKMDTVYRSAKRVIVWLGEGTPDTDQAIFTLKWTLPLYRLGLNLPFCRYMAKHLLARFRTDFQKLLDHTGSDVAPLKEKGSSLYGLHKLVHHSWFRRIWTLQEISMAKNATVQCGSRTVPWSAFSNMLTFEGTWMQTRVPYPIKADGGYNPGLALRQDAFVARIHQINCLREWVRDVTSKSATRPPISFMLNLILTGVNPCYESSVPEDKFYGLLGLLRLLGTDMTALELAKSDLDTIHGYVFATMATQSNSLRMLIHTNGESSRPGLPSWLPSHSPVPWTPGLDDVIFKKAATPHMSSAAPKFSFDSDNRILKLRGQFIDKITGVTTTRPDGKETSSTGTTDLGSFLQAWLTFVRDQVRHLNLSYHDEALVLFKLLVHRQVSEYYDSAGVIGPYYASGGQIKATPSVIPFRLLQHFEAWLDKMDAGVDNGIERAETLFDSAQHFISSELINSRSTADDARVTIGYPRALEIIGRWAEEQTLRKRLFATQRGAVGIAWRSVQPEDDIILVDGLTTPLVLRRLRTHDDTSYRLLGPCHMPQLPGAKLWDFLPLERKTIRIV</sequence>
<dbReference type="PANTHER" id="PTHR24148:SF64">
    <property type="entry name" value="HETEROKARYON INCOMPATIBILITY DOMAIN-CONTAINING PROTEIN"/>
    <property type="match status" value="1"/>
</dbReference>
<keyword evidence="3" id="KW-1185">Reference proteome</keyword>
<protein>
    <submittedName>
        <fullName evidence="2">Heterokaryon incompatibility protein-domain-containing protein</fullName>
    </submittedName>
</protein>
<dbReference type="Pfam" id="PF06985">
    <property type="entry name" value="HET"/>
    <property type="match status" value="1"/>
</dbReference>
<evidence type="ECO:0000259" key="1">
    <source>
        <dbReference type="Pfam" id="PF06985"/>
    </source>
</evidence>
<dbReference type="InterPro" id="IPR010730">
    <property type="entry name" value="HET"/>
</dbReference>
<accession>A0AAJ0BIS7</accession>
<evidence type="ECO:0000313" key="3">
    <source>
        <dbReference type="Proteomes" id="UP001239445"/>
    </source>
</evidence>
<dbReference type="EMBL" id="MU839828">
    <property type="protein sequence ID" value="KAK1759054.1"/>
    <property type="molecule type" value="Genomic_DNA"/>
</dbReference>
<reference evidence="2" key="1">
    <citation type="submission" date="2023-06" db="EMBL/GenBank/DDBJ databases">
        <title>Genome-scale phylogeny and comparative genomics of the fungal order Sordariales.</title>
        <authorList>
            <consortium name="Lawrence Berkeley National Laboratory"/>
            <person name="Hensen N."/>
            <person name="Bonometti L."/>
            <person name="Westerberg I."/>
            <person name="Brannstrom I.O."/>
            <person name="Guillou S."/>
            <person name="Cros-Aarteil S."/>
            <person name="Calhoun S."/>
            <person name="Haridas S."/>
            <person name="Kuo A."/>
            <person name="Mondo S."/>
            <person name="Pangilinan J."/>
            <person name="Riley R."/>
            <person name="Labutti K."/>
            <person name="Andreopoulos B."/>
            <person name="Lipzen A."/>
            <person name="Chen C."/>
            <person name="Yanf M."/>
            <person name="Daum C."/>
            <person name="Ng V."/>
            <person name="Clum A."/>
            <person name="Steindorff A."/>
            <person name="Ohm R."/>
            <person name="Martin F."/>
            <person name="Silar P."/>
            <person name="Natvig D."/>
            <person name="Lalanne C."/>
            <person name="Gautier V."/>
            <person name="Ament-Velasquez S.L."/>
            <person name="Kruys A."/>
            <person name="Hutchinson M.I."/>
            <person name="Powell A.J."/>
            <person name="Barry K."/>
            <person name="Miller A.N."/>
            <person name="Grigoriev I.V."/>
            <person name="Debuchy R."/>
            <person name="Gladieux P."/>
            <person name="Thoren M.H."/>
            <person name="Johannesson H."/>
        </authorList>
    </citation>
    <scope>NUCLEOTIDE SEQUENCE</scope>
    <source>
        <strain evidence="2">PSN4</strain>
    </source>
</reference>
<name>A0AAJ0BIS7_9PEZI</name>
<evidence type="ECO:0000313" key="2">
    <source>
        <dbReference type="EMBL" id="KAK1759054.1"/>
    </source>
</evidence>
<dbReference type="PANTHER" id="PTHR24148">
    <property type="entry name" value="ANKYRIN REPEAT DOMAIN-CONTAINING PROTEIN 39 HOMOLOG-RELATED"/>
    <property type="match status" value="1"/>
</dbReference>
<dbReference type="InterPro" id="IPR052895">
    <property type="entry name" value="HetReg/Transcr_Mod"/>
</dbReference>
<organism evidence="2 3">
    <name type="scientific">Echria macrotheca</name>
    <dbReference type="NCBI Taxonomy" id="438768"/>
    <lineage>
        <taxon>Eukaryota</taxon>
        <taxon>Fungi</taxon>
        <taxon>Dikarya</taxon>
        <taxon>Ascomycota</taxon>
        <taxon>Pezizomycotina</taxon>
        <taxon>Sordariomycetes</taxon>
        <taxon>Sordariomycetidae</taxon>
        <taxon>Sordariales</taxon>
        <taxon>Schizotheciaceae</taxon>
        <taxon>Echria</taxon>
    </lineage>
</organism>
<feature type="domain" description="Heterokaryon incompatibility" evidence="1">
    <location>
        <begin position="47"/>
        <end position="214"/>
    </location>
</feature>
<proteinExistence type="predicted"/>
<dbReference type="AlphaFoldDB" id="A0AAJ0BIS7"/>
<gene>
    <name evidence="2" type="ORF">QBC47DRAFT_97980</name>
</gene>
<comment type="caution">
    <text evidence="2">The sequence shown here is derived from an EMBL/GenBank/DDBJ whole genome shotgun (WGS) entry which is preliminary data.</text>
</comment>
<dbReference type="Proteomes" id="UP001239445">
    <property type="component" value="Unassembled WGS sequence"/>
</dbReference>